<dbReference type="PaxDb" id="610130-Closa_1156"/>
<name>D9R7N5_LACSW</name>
<reference evidence="1" key="1">
    <citation type="submission" date="2010-07" db="EMBL/GenBank/DDBJ databases">
        <title>Complete sequence of Clostridium saccharolyticum WM1.</title>
        <authorList>
            <consortium name="US DOE Joint Genome Institute"/>
            <person name="Lucas S."/>
            <person name="Copeland A."/>
            <person name="Lapidus A."/>
            <person name="Cheng J.-F."/>
            <person name="Bruce D."/>
            <person name="Goodwin L."/>
            <person name="Pitluck S."/>
            <person name="Chertkov O."/>
            <person name="Detter J.C."/>
            <person name="Han C."/>
            <person name="Tapia R."/>
            <person name="Land M."/>
            <person name="Hauser L."/>
            <person name="Chang Y.-J."/>
            <person name="Jeffries C."/>
            <person name="Kyrpides N."/>
            <person name="Ivanova N."/>
            <person name="Mikhailova N."/>
            <person name="Mouttaki H."/>
            <person name="Lin L."/>
            <person name="Zhou J."/>
            <person name="Hemme C.L."/>
            <person name="Woyke T."/>
        </authorList>
    </citation>
    <scope>NUCLEOTIDE SEQUENCE [LARGE SCALE GENOMIC DNA]</scope>
    <source>
        <strain evidence="1">WM1</strain>
    </source>
</reference>
<dbReference type="HOGENOM" id="CLU_1737036_0_0_9"/>
<proteinExistence type="predicted"/>
<gene>
    <name evidence="1" type="ordered locus">Closa_1156</name>
</gene>
<evidence type="ECO:0000313" key="1">
    <source>
        <dbReference type="EMBL" id="ADL03764.1"/>
    </source>
</evidence>
<accession>D9R7N5</accession>
<dbReference type="KEGG" id="csh:Closa_1156"/>
<keyword evidence="2" id="KW-1185">Reference proteome</keyword>
<dbReference type="EMBL" id="CP002109">
    <property type="protein sequence ID" value="ADL03764.1"/>
    <property type="molecule type" value="Genomic_DNA"/>
</dbReference>
<evidence type="ECO:0000313" key="2">
    <source>
        <dbReference type="Proteomes" id="UP000001662"/>
    </source>
</evidence>
<dbReference type="AlphaFoldDB" id="D9R7N5"/>
<dbReference type="Proteomes" id="UP000001662">
    <property type="component" value="Chromosome"/>
</dbReference>
<dbReference type="STRING" id="610130.Closa_1156"/>
<organism evidence="1 2">
    <name type="scientific">Lacrimispora saccharolytica (strain ATCC 35040 / DSM 2544 / NRCC 2533 / WM1)</name>
    <name type="common">Clostridium saccharolyticum</name>
    <dbReference type="NCBI Taxonomy" id="610130"/>
    <lineage>
        <taxon>Bacteria</taxon>
        <taxon>Bacillati</taxon>
        <taxon>Bacillota</taxon>
        <taxon>Clostridia</taxon>
        <taxon>Lachnospirales</taxon>
        <taxon>Lachnospiraceae</taxon>
        <taxon>Lacrimispora</taxon>
    </lineage>
</organism>
<protein>
    <submittedName>
        <fullName evidence="1">Uncharacterized protein</fullName>
    </submittedName>
</protein>
<dbReference type="eggNOG" id="ENOG5033H42">
    <property type="taxonomic scope" value="Bacteria"/>
</dbReference>
<sequence>MICNTDMEQILSDITIKDINHRTEYPVLMKINQTRQPYWVVDNFCGIDKTPIDASVNLTDLEWDGNEIYLAHTTDLVELVKYGLGIIISWKEQLEREYTQIPFDILLSIDHGDEEVNPSATLRFWAIRKQYHYIEPSFVELQKFEQPVLMEQVNYKL</sequence>